<dbReference type="InterPro" id="IPR013106">
    <property type="entry name" value="Ig_V-set"/>
</dbReference>
<feature type="chain" id="PRO_5042028505" evidence="6">
    <location>
        <begin position="22"/>
        <end position="495"/>
    </location>
</feature>
<feature type="domain" description="Ig-like" evidence="7">
    <location>
        <begin position="136"/>
        <end position="227"/>
    </location>
</feature>
<dbReference type="SUPFAM" id="SSF48726">
    <property type="entry name" value="Immunoglobulin"/>
    <property type="match status" value="4"/>
</dbReference>
<keyword evidence="3" id="KW-0393">Immunoglobulin domain</keyword>
<evidence type="ECO:0000259" key="7">
    <source>
        <dbReference type="PROSITE" id="PS50835"/>
    </source>
</evidence>
<dbReference type="Pfam" id="PF07654">
    <property type="entry name" value="C1-set"/>
    <property type="match status" value="1"/>
</dbReference>
<dbReference type="InterPro" id="IPR051755">
    <property type="entry name" value="Ig-like_CS_Receptor"/>
</dbReference>
<dbReference type="Pfam" id="PF00047">
    <property type="entry name" value="ig"/>
    <property type="match status" value="1"/>
</dbReference>
<dbReference type="SMART" id="SM00407">
    <property type="entry name" value="IGc1"/>
    <property type="match status" value="1"/>
</dbReference>
<dbReference type="AlphaFoldDB" id="A0AAD8CFT0"/>
<comment type="caution">
    <text evidence="8">The sequence shown here is derived from an EMBL/GenBank/DDBJ whole genome shotgun (WGS) entry which is preliminary data.</text>
</comment>
<accession>A0AAD8CFT0</accession>
<sequence>MERGLLVSLVILVCSPSRGVSQTIITQDPGSVTGTEEGEVTVPCTMTGAPPGPVRWYRDTGSGRQYLYSSSPPPPNERNDPRVSQVHQNHATDLSIRIVNLTLRDSGTYYCEKYRGFDGSLIASGSGSRLSVQAIPALIITQDPDSVTGTEEGEVTLPCTLSRLGAAGPVRWYRDTDRGREYLYSAAAPLPNERNDPRVSRVYPMNPTDFSIRIVRLTVNDSGRYHCDKYRGFDGPRIANGSGSRLSVREKFRPLSLRVQGRVLAGNAVALTCRSNGPLGTKFTWKKNNGTIPGEQSNTVSLQTAKEDIRSTVTCETTDPTTQQTLSSEPYSLGASITVKPHVSIEANPERVKVNESVSLTCCARGFYPERVDVSWVQQGVAVELAAERGENAENEDGTFSRNSVLNVTVTQELSGATVSCRVQIEGLAEPVHKEHRLVETDPKPDQGPEAPCSSSLFLVSVFLLVKLALLAAINAFLFVLLKLEQRRLKRVDAE</sequence>
<organism evidence="8 9">
    <name type="scientific">Acipenser oxyrinchus oxyrinchus</name>
    <dbReference type="NCBI Taxonomy" id="40147"/>
    <lineage>
        <taxon>Eukaryota</taxon>
        <taxon>Metazoa</taxon>
        <taxon>Chordata</taxon>
        <taxon>Craniata</taxon>
        <taxon>Vertebrata</taxon>
        <taxon>Euteleostomi</taxon>
        <taxon>Actinopterygii</taxon>
        <taxon>Chondrostei</taxon>
        <taxon>Acipenseriformes</taxon>
        <taxon>Acipenseridae</taxon>
        <taxon>Acipenser</taxon>
    </lineage>
</organism>
<keyword evidence="2" id="KW-0325">Glycoprotein</keyword>
<feature type="transmembrane region" description="Helical" evidence="5">
    <location>
        <begin position="457"/>
        <end position="482"/>
    </location>
</feature>
<dbReference type="InterPro" id="IPR013151">
    <property type="entry name" value="Immunoglobulin_dom"/>
</dbReference>
<dbReference type="SMART" id="SM00409">
    <property type="entry name" value="IG"/>
    <property type="match status" value="4"/>
</dbReference>
<evidence type="ECO:0000256" key="4">
    <source>
        <dbReference type="SAM" id="MobiDB-lite"/>
    </source>
</evidence>
<dbReference type="InterPro" id="IPR003597">
    <property type="entry name" value="Ig_C1-set"/>
</dbReference>
<evidence type="ECO:0000313" key="8">
    <source>
        <dbReference type="EMBL" id="KAK1150597.1"/>
    </source>
</evidence>
<dbReference type="PANTHER" id="PTHR19971">
    <property type="entry name" value="SIGNAL-REGULATORY PROTEIN BETA"/>
    <property type="match status" value="1"/>
</dbReference>
<dbReference type="InterPro" id="IPR003599">
    <property type="entry name" value="Ig_sub"/>
</dbReference>
<keyword evidence="9" id="KW-1185">Reference proteome</keyword>
<evidence type="ECO:0000256" key="5">
    <source>
        <dbReference type="SAM" id="Phobius"/>
    </source>
</evidence>
<evidence type="ECO:0000256" key="3">
    <source>
        <dbReference type="ARBA" id="ARBA00023319"/>
    </source>
</evidence>
<evidence type="ECO:0000256" key="1">
    <source>
        <dbReference type="ARBA" id="ARBA00023157"/>
    </source>
</evidence>
<feature type="domain" description="Ig-like" evidence="7">
    <location>
        <begin position="254"/>
        <end position="327"/>
    </location>
</feature>
<reference evidence="8" key="1">
    <citation type="submission" date="2022-02" db="EMBL/GenBank/DDBJ databases">
        <title>Atlantic sturgeon de novo genome assembly.</title>
        <authorList>
            <person name="Stock M."/>
            <person name="Klopp C."/>
            <person name="Guiguen Y."/>
            <person name="Cabau C."/>
            <person name="Parinello H."/>
            <person name="Santidrian Yebra-Pimentel E."/>
            <person name="Kuhl H."/>
            <person name="Dirks R.P."/>
            <person name="Guessner J."/>
            <person name="Wuertz S."/>
            <person name="Du K."/>
            <person name="Schartl M."/>
        </authorList>
    </citation>
    <scope>NUCLEOTIDE SEQUENCE</scope>
    <source>
        <strain evidence="8">STURGEONOMICS-FGT-2020</strain>
        <tissue evidence="8">Whole blood</tissue>
    </source>
</reference>
<proteinExistence type="predicted"/>
<dbReference type="Proteomes" id="UP001230051">
    <property type="component" value="Unassembled WGS sequence"/>
</dbReference>
<evidence type="ECO:0000313" key="9">
    <source>
        <dbReference type="Proteomes" id="UP001230051"/>
    </source>
</evidence>
<dbReference type="InterPro" id="IPR003598">
    <property type="entry name" value="Ig_sub2"/>
</dbReference>
<protein>
    <submittedName>
        <fullName evidence="8">Signal-regulatory protein beta-1-like isoform X1</fullName>
    </submittedName>
</protein>
<dbReference type="CDD" id="cd00099">
    <property type="entry name" value="IgV"/>
    <property type="match status" value="1"/>
</dbReference>
<dbReference type="InterPro" id="IPR013783">
    <property type="entry name" value="Ig-like_fold"/>
</dbReference>
<dbReference type="SMART" id="SM00408">
    <property type="entry name" value="IGc2"/>
    <property type="match status" value="2"/>
</dbReference>
<dbReference type="SMART" id="SM00406">
    <property type="entry name" value="IGv"/>
    <property type="match status" value="2"/>
</dbReference>
<keyword evidence="5" id="KW-1133">Transmembrane helix</keyword>
<gene>
    <name evidence="8" type="primary">SIRPB1</name>
    <name evidence="8" type="ORF">AOXY_G33596</name>
</gene>
<keyword evidence="1" id="KW-1015">Disulfide bond</keyword>
<dbReference type="Gene3D" id="2.60.40.10">
    <property type="entry name" value="Immunoglobulins"/>
    <property type="match status" value="4"/>
</dbReference>
<dbReference type="CDD" id="cd00098">
    <property type="entry name" value="IgC1"/>
    <property type="match status" value="1"/>
</dbReference>
<dbReference type="InterPro" id="IPR036179">
    <property type="entry name" value="Ig-like_dom_sf"/>
</dbReference>
<dbReference type="Pfam" id="PF07686">
    <property type="entry name" value="V-set"/>
    <property type="match status" value="2"/>
</dbReference>
<dbReference type="EMBL" id="JAGXEW010000057">
    <property type="protein sequence ID" value="KAK1150597.1"/>
    <property type="molecule type" value="Genomic_DNA"/>
</dbReference>
<feature type="region of interest" description="Disordered" evidence="4">
    <location>
        <begin position="63"/>
        <end position="85"/>
    </location>
</feature>
<keyword evidence="5" id="KW-0812">Transmembrane</keyword>
<feature type="signal peptide" evidence="6">
    <location>
        <begin position="1"/>
        <end position="21"/>
    </location>
</feature>
<dbReference type="PROSITE" id="PS50835">
    <property type="entry name" value="IG_LIKE"/>
    <property type="match status" value="4"/>
</dbReference>
<evidence type="ECO:0000256" key="6">
    <source>
        <dbReference type="SAM" id="SignalP"/>
    </source>
</evidence>
<keyword evidence="5" id="KW-0472">Membrane</keyword>
<keyword evidence="6" id="KW-0732">Signal</keyword>
<feature type="domain" description="Ig-like" evidence="7">
    <location>
        <begin position="16"/>
        <end position="111"/>
    </location>
</feature>
<name>A0AAD8CFT0_ACIOX</name>
<evidence type="ECO:0000256" key="2">
    <source>
        <dbReference type="ARBA" id="ARBA00023180"/>
    </source>
</evidence>
<feature type="domain" description="Ig-like" evidence="7">
    <location>
        <begin position="341"/>
        <end position="440"/>
    </location>
</feature>
<dbReference type="InterPro" id="IPR007110">
    <property type="entry name" value="Ig-like_dom"/>
</dbReference>